<dbReference type="SUPFAM" id="SSF51445">
    <property type="entry name" value="(Trans)glycosidases"/>
    <property type="match status" value="1"/>
</dbReference>
<dbReference type="Pfam" id="PF16353">
    <property type="entry name" value="LacZ_4"/>
    <property type="match status" value="1"/>
</dbReference>
<dbReference type="InterPro" id="IPR023232">
    <property type="entry name" value="Glyco_hydro_2_AS"/>
</dbReference>
<dbReference type="STRING" id="159291.SAMN05920897_1115"/>
<dbReference type="InterPro" id="IPR017853">
    <property type="entry name" value="GH"/>
</dbReference>
<dbReference type="GO" id="GO:0030246">
    <property type="term" value="F:carbohydrate binding"/>
    <property type="evidence" value="ECO:0007669"/>
    <property type="project" value="InterPro"/>
</dbReference>
<dbReference type="Pfam" id="PF02837">
    <property type="entry name" value="Glyco_hydro_2_N"/>
    <property type="match status" value="1"/>
</dbReference>
<dbReference type="Pfam" id="PF02836">
    <property type="entry name" value="Glyco_hydro_2_C"/>
    <property type="match status" value="1"/>
</dbReference>
<dbReference type="PANTHER" id="PTHR46323">
    <property type="entry name" value="BETA-GALACTOSIDASE"/>
    <property type="match status" value="1"/>
</dbReference>
<dbReference type="EC" id="3.2.1.23" evidence="4 9"/>
<dbReference type="InterPro" id="IPR008979">
    <property type="entry name" value="Galactose-bd-like_sf"/>
</dbReference>
<evidence type="ECO:0000256" key="8">
    <source>
        <dbReference type="ARBA" id="ARBA00032230"/>
    </source>
</evidence>
<dbReference type="InterPro" id="IPR011013">
    <property type="entry name" value="Gal_mutarotase_sf_dom"/>
</dbReference>
<evidence type="ECO:0000313" key="11">
    <source>
        <dbReference type="EMBL" id="SIQ57093.1"/>
    </source>
</evidence>
<protein>
    <recommendedName>
        <fullName evidence="5 9">Beta-galactosidase</fullName>
        <ecNumber evidence="4 9">3.2.1.23</ecNumber>
    </recommendedName>
    <alternativeName>
        <fullName evidence="8 9">Lactase</fullName>
    </alternativeName>
</protein>
<keyword evidence="12" id="KW-1185">Reference proteome</keyword>
<dbReference type="SUPFAM" id="SSF49785">
    <property type="entry name" value="Galactose-binding domain-like"/>
    <property type="match status" value="1"/>
</dbReference>
<evidence type="ECO:0000259" key="10">
    <source>
        <dbReference type="SMART" id="SM01038"/>
    </source>
</evidence>
<evidence type="ECO:0000256" key="1">
    <source>
        <dbReference type="ARBA" id="ARBA00001412"/>
    </source>
</evidence>
<accession>A0A1N6TUS1</accession>
<dbReference type="AlphaFoldDB" id="A0A1N6TUS1"/>
<dbReference type="InterPro" id="IPR050347">
    <property type="entry name" value="Bact_Beta-galactosidase"/>
</dbReference>
<dbReference type="Proteomes" id="UP000186400">
    <property type="component" value="Unassembled WGS sequence"/>
</dbReference>
<dbReference type="InterPro" id="IPR006101">
    <property type="entry name" value="Glyco_hydro_2"/>
</dbReference>
<evidence type="ECO:0000256" key="3">
    <source>
        <dbReference type="ARBA" id="ARBA00007401"/>
    </source>
</evidence>
<comment type="cofactor">
    <cofactor evidence="2">
        <name>Na(+)</name>
        <dbReference type="ChEBI" id="CHEBI:29101"/>
    </cofactor>
</comment>
<evidence type="ECO:0000256" key="5">
    <source>
        <dbReference type="ARBA" id="ARBA00013303"/>
    </source>
</evidence>
<dbReference type="InterPro" id="IPR006103">
    <property type="entry name" value="Glyco_hydro_2_cat"/>
</dbReference>
<dbReference type="EMBL" id="FTMS01000011">
    <property type="protein sequence ID" value="SIQ57093.1"/>
    <property type="molecule type" value="Genomic_DNA"/>
</dbReference>
<keyword evidence="6 9" id="KW-0378">Hydrolase</keyword>
<dbReference type="InterPro" id="IPR004199">
    <property type="entry name" value="B-gal_small/dom_5"/>
</dbReference>
<dbReference type="InterPro" id="IPR014718">
    <property type="entry name" value="GH-type_carb-bd"/>
</dbReference>
<evidence type="ECO:0000256" key="4">
    <source>
        <dbReference type="ARBA" id="ARBA00012756"/>
    </source>
</evidence>
<dbReference type="InterPro" id="IPR032312">
    <property type="entry name" value="LacZ_4"/>
</dbReference>
<dbReference type="GO" id="GO:0005990">
    <property type="term" value="P:lactose catabolic process"/>
    <property type="evidence" value="ECO:0007669"/>
    <property type="project" value="TreeGrafter"/>
</dbReference>
<name>A0A1N6TUS1_9SPIO</name>
<sequence length="1036" mass="116073">MIDLETLRPWARPEITGLGRLPGRPRMIPEGQFSLDGTWEFALFENPGEALKKAETVLAAGDGQISLEESIPVPSNWTRQGFDTPHYTNIAMPWPEPPPHLPERNPCGLYQRRFFLPRDWQGQRVVLHLGGAESVALVWINGELAGISKDSRMESEFDITGAVKARGLETEQHLLIMVVRYSDSSYIEDQDQWWMAGLHRSVFLYATPPVFLQDLFVRPDPREEIVQVDLEIGRIEEMDRQDPSCRVEMSLFGPCRRDGGGGVPSDQENLPQVARGVRELSGIYGSEGHLHDDPTGGHRARLILDVPSPVLWCAEEPYLYRLEVTIEGERGDAQHLSLWVGFRTVCVQDRELLVNGKPVLLRGVNRHEHDQETGKVVSRESMIADIALLKRFHFNAVRTAHYPNHPDWYDLCDQYGIYLVDEANIESHHYYNEICRDPLYAAAFLDRGMRMVQRDKNHPSVILWSLGNESGYGPNHDALAGWIRHADPTRPLHYEGAQRSEWGQGGYQFFRGGAASDVIAPMYASVEEIVSWAESDAGKADPRPLILCEYSHAMGNSNGGLADYAEAFHGVPGLQGGFIWDWVDQGLLEISPEGTPYWSYGGDYGDEPNDRDFCINGLVWPDRRPHPAMWEFRKLFQPVSFELLGEEEAPGRALRGVRIRNDYDFLCLHKTSLEWILSCQGEELARERVSLERLEPGQVRDHGVGRPLTVSGEVVLTVRLLNEEGTDLVPPGHQLGWEQWVLAGEWTPPVPEHSPSRGLSLSLDGQGQPVLSLDGDDHLAGPMPALWRAPTDNDLIRGMSGQEEKPGGVWYRFGLDRVSVEWELSREGGAEEIRGFLRSARGDELGTARLSLRPSGDESSRGGAPGWYELSVCLDVLRDIPDLPRAGVRLDLPGSYDRIEWYGFGPQESYPDRASGYPLGVWKSSVADQYVPYIVPQEHGGHSGTRYVCLQKGDSGRALWVAAPAGESFHFSALATAPEDLDQLAHTWQVAPRDQTVLIVDHFHRGLGTGACGPDCAHRHRRGGGTFSWSLYLRFF</sequence>
<evidence type="ECO:0000256" key="7">
    <source>
        <dbReference type="ARBA" id="ARBA00023295"/>
    </source>
</evidence>
<dbReference type="InterPro" id="IPR023230">
    <property type="entry name" value="Glyco_hydro_2_CS"/>
</dbReference>
<dbReference type="InterPro" id="IPR013783">
    <property type="entry name" value="Ig-like_fold"/>
</dbReference>
<evidence type="ECO:0000256" key="9">
    <source>
        <dbReference type="RuleBase" id="RU361154"/>
    </source>
</evidence>
<dbReference type="SUPFAM" id="SSF49303">
    <property type="entry name" value="beta-Galactosidase/glucuronidase domain"/>
    <property type="match status" value="2"/>
</dbReference>
<dbReference type="Gene3D" id="2.60.120.260">
    <property type="entry name" value="Galactose-binding domain-like"/>
    <property type="match status" value="1"/>
</dbReference>
<dbReference type="Gene3D" id="2.70.98.10">
    <property type="match status" value="1"/>
</dbReference>
<dbReference type="PROSITE" id="PS00719">
    <property type="entry name" value="GLYCOSYL_HYDROL_F2_1"/>
    <property type="match status" value="1"/>
</dbReference>
<keyword evidence="7 9" id="KW-0326">Glycosidase</keyword>
<evidence type="ECO:0000256" key="6">
    <source>
        <dbReference type="ARBA" id="ARBA00022801"/>
    </source>
</evidence>
<dbReference type="PROSITE" id="PS00608">
    <property type="entry name" value="GLYCOSYL_HYDROL_F2_2"/>
    <property type="match status" value="1"/>
</dbReference>
<dbReference type="Gene3D" id="2.60.40.10">
    <property type="entry name" value="Immunoglobulins"/>
    <property type="match status" value="2"/>
</dbReference>
<dbReference type="OrthoDB" id="9801077at2"/>
<feature type="domain" description="Beta galactosidase small chain/" evidence="10">
    <location>
        <begin position="760"/>
        <end position="1034"/>
    </location>
</feature>
<comment type="catalytic activity">
    <reaction evidence="1 9">
        <text>Hydrolysis of terminal non-reducing beta-D-galactose residues in beta-D-galactosides.</text>
        <dbReference type="EC" id="3.2.1.23"/>
    </reaction>
</comment>
<dbReference type="SUPFAM" id="SSF74650">
    <property type="entry name" value="Galactose mutarotase-like"/>
    <property type="match status" value="1"/>
</dbReference>
<dbReference type="PRINTS" id="PR00132">
    <property type="entry name" value="GLHYDRLASE2"/>
</dbReference>
<dbReference type="FunFam" id="3.20.20.80:FF:000018">
    <property type="entry name" value="Beta-galactosidase"/>
    <property type="match status" value="1"/>
</dbReference>
<dbReference type="Pfam" id="PF02929">
    <property type="entry name" value="Bgal_small_N"/>
    <property type="match status" value="1"/>
</dbReference>
<reference evidence="11 12" key="1">
    <citation type="submission" date="2017-01" db="EMBL/GenBank/DDBJ databases">
        <authorList>
            <person name="Mah S.A."/>
            <person name="Swanson W.J."/>
            <person name="Moy G.W."/>
            <person name="Vacquier V.D."/>
        </authorList>
    </citation>
    <scope>NUCLEOTIDE SEQUENCE [LARGE SCALE GENOMIC DNA]</scope>
    <source>
        <strain evidence="11 12">ASpG1</strain>
    </source>
</reference>
<dbReference type="GO" id="GO:0009341">
    <property type="term" value="C:beta-galactosidase complex"/>
    <property type="evidence" value="ECO:0007669"/>
    <property type="project" value="InterPro"/>
</dbReference>
<evidence type="ECO:0000313" key="12">
    <source>
        <dbReference type="Proteomes" id="UP000186400"/>
    </source>
</evidence>
<evidence type="ECO:0000256" key="2">
    <source>
        <dbReference type="ARBA" id="ARBA00001959"/>
    </source>
</evidence>
<dbReference type="RefSeq" id="WP_076488981.1">
    <property type="nucleotide sequence ID" value="NZ_FTMS01000011.1"/>
</dbReference>
<dbReference type="Pfam" id="PF00703">
    <property type="entry name" value="Glyco_hydro_2"/>
    <property type="match status" value="1"/>
</dbReference>
<dbReference type="InterPro" id="IPR006104">
    <property type="entry name" value="Glyco_hydro_2_N"/>
</dbReference>
<dbReference type="Gene3D" id="3.20.20.80">
    <property type="entry name" value="Glycosidases"/>
    <property type="match status" value="1"/>
</dbReference>
<comment type="similarity">
    <text evidence="3 9">Belongs to the glycosyl hydrolase 2 family.</text>
</comment>
<dbReference type="InterPro" id="IPR036156">
    <property type="entry name" value="Beta-gal/glucu_dom_sf"/>
</dbReference>
<proteinExistence type="inferred from homology"/>
<dbReference type="PANTHER" id="PTHR46323:SF2">
    <property type="entry name" value="BETA-GALACTOSIDASE"/>
    <property type="match status" value="1"/>
</dbReference>
<dbReference type="SMART" id="SM01038">
    <property type="entry name" value="Bgal_small_N"/>
    <property type="match status" value="1"/>
</dbReference>
<dbReference type="InterPro" id="IPR006102">
    <property type="entry name" value="Ig-like_GH2"/>
</dbReference>
<organism evidence="11 12">
    <name type="scientific">Alkalispirochaeta americana</name>
    <dbReference type="NCBI Taxonomy" id="159291"/>
    <lineage>
        <taxon>Bacteria</taxon>
        <taxon>Pseudomonadati</taxon>
        <taxon>Spirochaetota</taxon>
        <taxon>Spirochaetia</taxon>
        <taxon>Spirochaetales</taxon>
        <taxon>Spirochaetaceae</taxon>
        <taxon>Alkalispirochaeta</taxon>
    </lineage>
</organism>
<dbReference type="GO" id="GO:0004565">
    <property type="term" value="F:beta-galactosidase activity"/>
    <property type="evidence" value="ECO:0007669"/>
    <property type="project" value="UniProtKB-EC"/>
</dbReference>
<gene>
    <name evidence="11" type="ORF">SAMN05920897_1115</name>
</gene>